<keyword evidence="7" id="KW-1185">Reference proteome</keyword>
<dbReference type="SUPFAM" id="SSF53850">
    <property type="entry name" value="Periplasmic binding protein-like II"/>
    <property type="match status" value="1"/>
</dbReference>
<dbReference type="PRINTS" id="PR00039">
    <property type="entry name" value="HTHLYSR"/>
</dbReference>
<dbReference type="AlphaFoldDB" id="A0A7I8DLH1"/>
<dbReference type="Pfam" id="PF00126">
    <property type="entry name" value="HTH_1"/>
    <property type="match status" value="1"/>
</dbReference>
<dbReference type="InterPro" id="IPR036390">
    <property type="entry name" value="WH_DNA-bd_sf"/>
</dbReference>
<sequence length="290" mass="33048">MISLEQIRYFLEVVRCGSLNRASEQLYISQPSLSKQVQRLEKELGCALLHRNYDGVEPTPQGMLLYERMSGVLDEFDRTIDHVRNFEEVHQLRIGGLGNLVTYFLPRYMESLNANGQNKVIVDTRLSNRELVEGLENGKFDIVLLSNAEPQQNIAVIPLMTEPLYVVFPVTHPLFQQKDISFMDIVTHERLVLYKDPCTIRASIRKQCNQMKVTPNIVMELDLTESLLGYVSRGDGITLLPSIVAKGIQMPSIAVREISRIPIYREISVAMRKEDVSLYLPMFSGDTEIS</sequence>
<dbReference type="KEGG" id="acht:bsdcttw_16280"/>
<organism evidence="6 7">
    <name type="scientific">Anaerocolumna chitinilytica</name>
    <dbReference type="NCBI Taxonomy" id="1727145"/>
    <lineage>
        <taxon>Bacteria</taxon>
        <taxon>Bacillati</taxon>
        <taxon>Bacillota</taxon>
        <taxon>Clostridia</taxon>
        <taxon>Lachnospirales</taxon>
        <taxon>Lachnospiraceae</taxon>
        <taxon>Anaerocolumna</taxon>
    </lineage>
</organism>
<keyword evidence="3" id="KW-0238">DNA-binding</keyword>
<evidence type="ECO:0000313" key="7">
    <source>
        <dbReference type="Proteomes" id="UP000515703"/>
    </source>
</evidence>
<dbReference type="Pfam" id="PF03466">
    <property type="entry name" value="LysR_substrate"/>
    <property type="match status" value="1"/>
</dbReference>
<evidence type="ECO:0000256" key="1">
    <source>
        <dbReference type="ARBA" id="ARBA00009437"/>
    </source>
</evidence>
<evidence type="ECO:0000256" key="3">
    <source>
        <dbReference type="ARBA" id="ARBA00023125"/>
    </source>
</evidence>
<dbReference type="RefSeq" id="WP_185258906.1">
    <property type="nucleotide sequence ID" value="NZ_AP023368.1"/>
</dbReference>
<evidence type="ECO:0000259" key="5">
    <source>
        <dbReference type="PROSITE" id="PS50931"/>
    </source>
</evidence>
<accession>A0A7I8DLH1</accession>
<evidence type="ECO:0000256" key="2">
    <source>
        <dbReference type="ARBA" id="ARBA00023015"/>
    </source>
</evidence>
<name>A0A7I8DLH1_9FIRM</name>
<dbReference type="CDD" id="cd05466">
    <property type="entry name" value="PBP2_LTTR_substrate"/>
    <property type="match status" value="1"/>
</dbReference>
<keyword evidence="4" id="KW-0804">Transcription</keyword>
<dbReference type="InterPro" id="IPR000847">
    <property type="entry name" value="LysR_HTH_N"/>
</dbReference>
<comment type="similarity">
    <text evidence="1">Belongs to the LysR transcriptional regulatory family.</text>
</comment>
<dbReference type="Gene3D" id="1.10.10.10">
    <property type="entry name" value="Winged helix-like DNA-binding domain superfamily/Winged helix DNA-binding domain"/>
    <property type="match status" value="1"/>
</dbReference>
<dbReference type="FunFam" id="1.10.10.10:FF:000001">
    <property type="entry name" value="LysR family transcriptional regulator"/>
    <property type="match status" value="1"/>
</dbReference>
<dbReference type="EMBL" id="AP023368">
    <property type="protein sequence ID" value="BCJ98587.1"/>
    <property type="molecule type" value="Genomic_DNA"/>
</dbReference>
<dbReference type="GO" id="GO:0003700">
    <property type="term" value="F:DNA-binding transcription factor activity"/>
    <property type="evidence" value="ECO:0007669"/>
    <property type="project" value="InterPro"/>
</dbReference>
<dbReference type="InterPro" id="IPR005119">
    <property type="entry name" value="LysR_subst-bd"/>
</dbReference>
<reference evidence="6 7" key="2">
    <citation type="submission" date="2020-08" db="EMBL/GenBank/DDBJ databases">
        <authorList>
            <person name="Ueki A."/>
            <person name="Tonouchi A."/>
        </authorList>
    </citation>
    <scope>NUCLEOTIDE SEQUENCE [LARGE SCALE GENOMIC DNA]</scope>
    <source>
        <strain evidence="6 7">CTTW</strain>
    </source>
</reference>
<proteinExistence type="inferred from homology"/>
<keyword evidence="2" id="KW-0805">Transcription regulation</keyword>
<dbReference type="PANTHER" id="PTHR30346:SF0">
    <property type="entry name" value="HCA OPERON TRANSCRIPTIONAL ACTIVATOR HCAR"/>
    <property type="match status" value="1"/>
</dbReference>
<dbReference type="Gene3D" id="3.40.190.290">
    <property type="match status" value="1"/>
</dbReference>
<feature type="domain" description="HTH lysR-type" evidence="5">
    <location>
        <begin position="2"/>
        <end position="59"/>
    </location>
</feature>
<dbReference type="PANTHER" id="PTHR30346">
    <property type="entry name" value="TRANSCRIPTIONAL DUAL REGULATOR HCAR-RELATED"/>
    <property type="match status" value="1"/>
</dbReference>
<dbReference type="PROSITE" id="PS50931">
    <property type="entry name" value="HTH_LYSR"/>
    <property type="match status" value="1"/>
</dbReference>
<dbReference type="GO" id="GO:0003677">
    <property type="term" value="F:DNA binding"/>
    <property type="evidence" value="ECO:0007669"/>
    <property type="project" value="UniProtKB-KW"/>
</dbReference>
<dbReference type="Proteomes" id="UP000515703">
    <property type="component" value="Chromosome"/>
</dbReference>
<gene>
    <name evidence="6" type="ORF">bsdcttw_16280</name>
</gene>
<evidence type="ECO:0000256" key="4">
    <source>
        <dbReference type="ARBA" id="ARBA00023163"/>
    </source>
</evidence>
<evidence type="ECO:0000313" key="6">
    <source>
        <dbReference type="EMBL" id="BCJ98587.1"/>
    </source>
</evidence>
<dbReference type="InterPro" id="IPR036388">
    <property type="entry name" value="WH-like_DNA-bd_sf"/>
</dbReference>
<reference evidence="6 7" key="1">
    <citation type="submission" date="2020-08" db="EMBL/GenBank/DDBJ databases">
        <title>Draft genome sequencing of an Anaerocolumna strain isolated from anoxic soil subjected to BSD treatment.</title>
        <authorList>
            <person name="Uek A."/>
            <person name="Tonouchi A."/>
        </authorList>
    </citation>
    <scope>NUCLEOTIDE SEQUENCE [LARGE SCALE GENOMIC DNA]</scope>
    <source>
        <strain evidence="6 7">CTTW</strain>
    </source>
</reference>
<dbReference type="SUPFAM" id="SSF46785">
    <property type="entry name" value="Winged helix' DNA-binding domain"/>
    <property type="match status" value="1"/>
</dbReference>
<dbReference type="GO" id="GO:0032993">
    <property type="term" value="C:protein-DNA complex"/>
    <property type="evidence" value="ECO:0007669"/>
    <property type="project" value="TreeGrafter"/>
</dbReference>
<protein>
    <submittedName>
        <fullName evidence="6">LysR family transcriptional regulator</fullName>
    </submittedName>
</protein>